<keyword evidence="2" id="KW-0472">Membrane</keyword>
<reference evidence="5" key="1">
    <citation type="journal article" date="2019" name="Int. J. Syst. Evol. Microbiol.">
        <title>The Global Catalogue of Microorganisms (GCM) 10K type strain sequencing project: providing services to taxonomists for standard genome sequencing and annotation.</title>
        <authorList>
            <consortium name="The Broad Institute Genomics Platform"/>
            <consortium name="The Broad Institute Genome Sequencing Center for Infectious Disease"/>
            <person name="Wu L."/>
            <person name="Ma J."/>
        </authorList>
    </citation>
    <scope>NUCLEOTIDE SEQUENCE [LARGE SCALE GENOMIC DNA]</scope>
    <source>
        <strain evidence="5">CGMCC 1.12778</strain>
    </source>
</reference>
<dbReference type="RefSeq" id="WP_188571032.1">
    <property type="nucleotide sequence ID" value="NZ_BMFW01000005.1"/>
</dbReference>
<evidence type="ECO:0000256" key="2">
    <source>
        <dbReference type="SAM" id="Phobius"/>
    </source>
</evidence>
<feature type="transmembrane region" description="Helical" evidence="2">
    <location>
        <begin position="623"/>
        <end position="644"/>
    </location>
</feature>
<gene>
    <name evidence="4" type="ORF">GCM10007170_15290</name>
</gene>
<dbReference type="NCBIfam" id="TIGR01760">
    <property type="entry name" value="tape_meas_TP901"/>
    <property type="match status" value="1"/>
</dbReference>
<feature type="transmembrane region" description="Helical" evidence="2">
    <location>
        <begin position="696"/>
        <end position="719"/>
    </location>
</feature>
<name>A0ABQ2AM07_9MICC</name>
<dbReference type="InterPro" id="IPR010090">
    <property type="entry name" value="Phage_tape_meas"/>
</dbReference>
<sequence>MSGFLPPVVMKVIADGSQFITEQGKISAAMDAAAANAVLTAEKEAQSARAAASAAKIAADQQVLAAETAAKAVEVAAARTAAAQAKAATATGDAQIRATAAAELAAAKESEAANKAAVAVQLAADKQVAAQEAIRIADEKTAAASEATAARGAGKGGKVGAGAALAGGILAAGLGAAATYAVDQAAKYEKATTLLQTAGGELASNMGTVRDGILAVAKATGTSTEQLSEGMYLVEKAGYRGADGLNVLKMAAEGAKAENVDMGTMTQALTSIMTSYNLKSEDATRTTNMLVAGAGAAKETMQNYASALSTVLPVASAAGIQFDQVGGAIATLTQHGTSAAESTQELSNTIRNLQAPNNVAVNAMQQLGINVQDVTTHLGQRGLTGTIELITNAIQSKLGPAGTVVVDAMKKSATGTADLQAMLGKMPESLQGAAKGFLDGSVSQKELQKTFKDSGAEGSAMGKQFMTLAQQVSGFNDKIKAGGPAAETATAALKAIMGGATGMNTALMLGDANMAGFKSRVEEIGAAGNQSGSDLTTWAQTQATLSVQIDKTKQAFENMAITIGTTLAPAAKVVMDVMQNVFQFFAENQAAVVALSIALGVLTVGLLGAAAAAWILSLTPVAITIGLVVAAVALLISGIVLLVANWDQVVKWLTEIWGGFINWCTEITGGFMNWWNQVWGGFGNWIKEVWDGFINWIMDVWTGFTGWLKGMVTGIVGWWNSIWSTIGAAVAAGFNAVMSVISAALGFIRTIWEGFWNGPFGKLIQAAWKLVITATEFALAWIAKGIEVGVNFIRDVWTAGWNAVSSFFAEVWSGIVGFLSPIIQSLRDIISSTVDGISSTWNAAWSAISGFFTDVWNGIVAFVTGAVSNVSDSISGPLESTSGTVGDILGTIGGLFRDTWNNVVNGVTEAFDTVVNTVSSKVGEVVGFVGGIRDQVVGALGDAGSWLVSAGRNVIDGFVNGINGAIGAVTDAIGNVTQVIADHMPHSPAKRGALSGKGYTLYSGEALTRDFAKGITNNAHLVEFASAQLSSTVKLRGASDYGLGPSASSVSPVSQSRAADTPQIAAPQITVNAQTSASAQHIANEIGWALRTA</sequence>
<dbReference type="Proteomes" id="UP000643279">
    <property type="component" value="Unassembled WGS sequence"/>
</dbReference>
<dbReference type="EMBL" id="BMFW01000005">
    <property type="protein sequence ID" value="GGH93733.1"/>
    <property type="molecule type" value="Genomic_DNA"/>
</dbReference>
<feature type="domain" description="Phage tail tape measure protein" evidence="3">
    <location>
        <begin position="212"/>
        <end position="396"/>
    </location>
</feature>
<feature type="transmembrane region" description="Helical" evidence="2">
    <location>
        <begin position="725"/>
        <end position="748"/>
    </location>
</feature>
<protein>
    <recommendedName>
        <fullName evidence="3">Phage tail tape measure protein domain-containing protein</fullName>
    </recommendedName>
</protein>
<keyword evidence="2" id="KW-0812">Transmembrane</keyword>
<dbReference type="Pfam" id="PF10145">
    <property type="entry name" value="PhageMin_Tail"/>
    <property type="match status" value="1"/>
</dbReference>
<keyword evidence="2" id="KW-1133">Transmembrane helix</keyword>
<evidence type="ECO:0000313" key="5">
    <source>
        <dbReference type="Proteomes" id="UP000643279"/>
    </source>
</evidence>
<feature type="transmembrane region" description="Helical" evidence="2">
    <location>
        <begin position="656"/>
        <end position="675"/>
    </location>
</feature>
<evidence type="ECO:0000259" key="3">
    <source>
        <dbReference type="Pfam" id="PF10145"/>
    </source>
</evidence>
<dbReference type="Gene3D" id="1.20.120.20">
    <property type="entry name" value="Apolipoprotein"/>
    <property type="match status" value="1"/>
</dbReference>
<feature type="transmembrane region" description="Helical" evidence="2">
    <location>
        <begin position="590"/>
        <end position="616"/>
    </location>
</feature>
<evidence type="ECO:0000313" key="4">
    <source>
        <dbReference type="EMBL" id="GGH93733.1"/>
    </source>
</evidence>
<organism evidence="4 5">
    <name type="scientific">Arthrobacter liuii</name>
    <dbReference type="NCBI Taxonomy" id="1476996"/>
    <lineage>
        <taxon>Bacteria</taxon>
        <taxon>Bacillati</taxon>
        <taxon>Actinomycetota</taxon>
        <taxon>Actinomycetes</taxon>
        <taxon>Micrococcales</taxon>
        <taxon>Micrococcaceae</taxon>
        <taxon>Arthrobacter</taxon>
    </lineage>
</organism>
<dbReference type="PANTHER" id="PTHR37813:SF1">
    <property type="entry name" value="FELS-2 PROPHAGE PROTEIN"/>
    <property type="match status" value="1"/>
</dbReference>
<keyword evidence="5" id="KW-1185">Reference proteome</keyword>
<accession>A0ABQ2AM07</accession>
<dbReference type="PANTHER" id="PTHR37813">
    <property type="entry name" value="FELS-2 PROPHAGE PROTEIN"/>
    <property type="match status" value="1"/>
</dbReference>
<comment type="caution">
    <text evidence="4">The sequence shown here is derived from an EMBL/GenBank/DDBJ whole genome shotgun (WGS) entry which is preliminary data.</text>
</comment>
<keyword evidence="1" id="KW-1188">Viral release from host cell</keyword>
<evidence type="ECO:0000256" key="1">
    <source>
        <dbReference type="ARBA" id="ARBA00022612"/>
    </source>
</evidence>
<proteinExistence type="predicted"/>